<protein>
    <submittedName>
        <fullName evidence="2">Uncharacterized protein</fullName>
    </submittedName>
</protein>
<reference evidence="2 3" key="1">
    <citation type="submission" date="2024-01" db="EMBL/GenBank/DDBJ databases">
        <title>The complete chloroplast genome sequence of Lithospermum erythrorhizon: insights into the phylogenetic relationship among Boraginaceae species and the maternal lineages of purple gromwells.</title>
        <authorList>
            <person name="Okada T."/>
            <person name="Watanabe K."/>
        </authorList>
    </citation>
    <scope>NUCLEOTIDE SEQUENCE [LARGE SCALE GENOMIC DNA]</scope>
</reference>
<feature type="region of interest" description="Disordered" evidence="1">
    <location>
        <begin position="54"/>
        <end position="83"/>
    </location>
</feature>
<comment type="caution">
    <text evidence="2">The sequence shown here is derived from an EMBL/GenBank/DDBJ whole genome shotgun (WGS) entry which is preliminary data.</text>
</comment>
<feature type="compositionally biased region" description="Acidic residues" evidence="1">
    <location>
        <begin position="60"/>
        <end position="83"/>
    </location>
</feature>
<evidence type="ECO:0000313" key="3">
    <source>
        <dbReference type="Proteomes" id="UP001454036"/>
    </source>
</evidence>
<evidence type="ECO:0000256" key="1">
    <source>
        <dbReference type="SAM" id="MobiDB-lite"/>
    </source>
</evidence>
<dbReference type="EMBL" id="BAABME010003893">
    <property type="protein sequence ID" value="GAA0160471.1"/>
    <property type="molecule type" value="Genomic_DNA"/>
</dbReference>
<dbReference type="AlphaFoldDB" id="A0AAV3QB94"/>
<accession>A0AAV3QB94</accession>
<proteinExistence type="predicted"/>
<dbReference type="Proteomes" id="UP001454036">
    <property type="component" value="Unassembled WGS sequence"/>
</dbReference>
<sequence length="238" mass="27104">MLISYFRDKDLIKHDAINKATNDRPWPLIVFFGQKALEPILINYLFTLYENEEEHKGTDEDSEYDVESEEDDEESDSDSEYSVEDVMYGKEQDSFDDGELGGSEPILSSTFLEQLEEDVVPEEDAVPQSIELPEDVPIADLLLQHNLGIKNIKGKGKQSVFKTFDANDVDGTSQPKSGVAGKKKKYKGPYARYGVQFRERRLASNVPNVLMILIMPQMRMWMTQTSIVVIPLLIVTRM</sequence>
<evidence type="ECO:0000313" key="2">
    <source>
        <dbReference type="EMBL" id="GAA0160471.1"/>
    </source>
</evidence>
<gene>
    <name evidence="2" type="ORF">LIER_17016</name>
</gene>
<keyword evidence="3" id="KW-1185">Reference proteome</keyword>
<name>A0AAV3QB94_LITER</name>
<organism evidence="2 3">
    <name type="scientific">Lithospermum erythrorhizon</name>
    <name type="common">Purple gromwell</name>
    <name type="synonym">Lithospermum officinale var. erythrorhizon</name>
    <dbReference type="NCBI Taxonomy" id="34254"/>
    <lineage>
        <taxon>Eukaryota</taxon>
        <taxon>Viridiplantae</taxon>
        <taxon>Streptophyta</taxon>
        <taxon>Embryophyta</taxon>
        <taxon>Tracheophyta</taxon>
        <taxon>Spermatophyta</taxon>
        <taxon>Magnoliopsida</taxon>
        <taxon>eudicotyledons</taxon>
        <taxon>Gunneridae</taxon>
        <taxon>Pentapetalae</taxon>
        <taxon>asterids</taxon>
        <taxon>lamiids</taxon>
        <taxon>Boraginales</taxon>
        <taxon>Boraginaceae</taxon>
        <taxon>Boraginoideae</taxon>
        <taxon>Lithospermeae</taxon>
        <taxon>Lithospermum</taxon>
    </lineage>
</organism>